<sequence length="551" mass="59587">MNALEKTEKGEDLPKAVVVETSNPEKPRRCKCEFGARTRYLILLLVTLCLASVWSNILAFNFTVICMNPKPAEAPQVNHTQALHPFLGRTGTEREKRDATIKDDFDGPVPIVSLVEDEAVVTTSKFDYSPTQKTFLIGAVAVGALISIFPVTFMINHQGPRKVFAVVGLLSALATVLIPLAAELGLAYFLILRGIQGIAFAACMPVVGGVTAKWATLKQNALFLSILTSFLQLAPSVTNPLSGALCTSLGWRSVYYFHGGACFVLFAIFAAFYQNTPKNHPFVGQTELNKLAVGKFKAALNKKAARNVPYLSIFKTIAVWAVWVAAFGNFSGTNLVMLFSPTYLNKVMKFPVEKTGLSAALPPLIQFVVKLISGLTSDKVRCFPETLKVKVYNTIAFFGMAAFFIGLAFVPVEDPMLALALLICGTSLLGFNTGGFYKSATLVSRHYSSFVMSIVQFMVCVTMLIVPILVGAIAPDDTVGQWQIIWFLYAATLIITNVIFAVFGRGVPAWWAQDSDAAPAAANGIQELSIGHSYVAVVPVGMTTDGAKSAF</sequence>
<dbReference type="Proteomes" id="UP000887566">
    <property type="component" value="Unplaced"/>
</dbReference>
<dbReference type="SUPFAM" id="SSF103473">
    <property type="entry name" value="MFS general substrate transporter"/>
    <property type="match status" value="1"/>
</dbReference>
<name>A0A914VAI7_9BILA</name>
<feature type="transmembrane region" description="Helical" evidence="7">
    <location>
        <begin position="135"/>
        <end position="156"/>
    </location>
</feature>
<evidence type="ECO:0000256" key="6">
    <source>
        <dbReference type="ARBA" id="ARBA00023136"/>
    </source>
</evidence>
<feature type="transmembrane region" description="Helical" evidence="7">
    <location>
        <begin position="41"/>
        <end position="65"/>
    </location>
</feature>
<dbReference type="PROSITE" id="PS50850">
    <property type="entry name" value="MFS"/>
    <property type="match status" value="1"/>
</dbReference>
<evidence type="ECO:0000256" key="5">
    <source>
        <dbReference type="ARBA" id="ARBA00022989"/>
    </source>
</evidence>
<dbReference type="PANTHER" id="PTHR45757">
    <property type="entry name" value="PROTEIN CBG23364-RELATED"/>
    <property type="match status" value="1"/>
</dbReference>
<keyword evidence="6 7" id="KW-0472">Membrane</keyword>
<feature type="transmembrane region" description="Helical" evidence="7">
    <location>
        <begin position="484"/>
        <end position="503"/>
    </location>
</feature>
<evidence type="ECO:0000256" key="7">
    <source>
        <dbReference type="SAM" id="Phobius"/>
    </source>
</evidence>
<feature type="domain" description="Major facilitator superfamily (MFS) profile" evidence="8">
    <location>
        <begin position="47"/>
        <end position="508"/>
    </location>
</feature>
<dbReference type="PANTHER" id="PTHR45757:SF23">
    <property type="entry name" value="MAJOR FACILITATOR SUPERFAMILY (MFS) PROFILE DOMAIN-CONTAINING PROTEIN"/>
    <property type="match status" value="1"/>
</dbReference>
<feature type="transmembrane region" description="Helical" evidence="7">
    <location>
        <begin position="449"/>
        <end position="472"/>
    </location>
</feature>
<protein>
    <submittedName>
        <fullName evidence="10">Major facilitator superfamily (MFS) profile domain-containing protein</fullName>
    </submittedName>
</protein>
<feature type="transmembrane region" description="Helical" evidence="7">
    <location>
        <begin position="389"/>
        <end position="410"/>
    </location>
</feature>
<dbReference type="InterPro" id="IPR011701">
    <property type="entry name" value="MFS"/>
</dbReference>
<feature type="transmembrane region" description="Helical" evidence="7">
    <location>
        <begin position="416"/>
        <end position="437"/>
    </location>
</feature>
<feature type="transmembrane region" description="Helical" evidence="7">
    <location>
        <begin position="163"/>
        <end position="182"/>
    </location>
</feature>
<dbReference type="GO" id="GO:0016020">
    <property type="term" value="C:membrane"/>
    <property type="evidence" value="ECO:0007669"/>
    <property type="project" value="UniProtKB-SubCell"/>
</dbReference>
<keyword evidence="2" id="KW-0813">Transport</keyword>
<keyword evidence="4" id="KW-0769">Symport</keyword>
<evidence type="ECO:0000256" key="3">
    <source>
        <dbReference type="ARBA" id="ARBA00022692"/>
    </source>
</evidence>
<proteinExistence type="predicted"/>
<keyword evidence="3 7" id="KW-0812">Transmembrane</keyword>
<dbReference type="FunFam" id="1.20.1250.20:FF:000003">
    <property type="entry name" value="Solute carrier family 17 member 3"/>
    <property type="match status" value="1"/>
</dbReference>
<evidence type="ECO:0000313" key="10">
    <source>
        <dbReference type="WBParaSite" id="PSAMB.scaffold1741size28220.g14754.t1"/>
    </source>
</evidence>
<accession>A0A914VAI7</accession>
<dbReference type="WBParaSite" id="PSAMB.scaffold1741size28220.g14754.t1">
    <property type="protein sequence ID" value="PSAMB.scaffold1741size28220.g14754.t1"/>
    <property type="gene ID" value="PSAMB.scaffold1741size28220.g14754"/>
</dbReference>
<comment type="subcellular location">
    <subcellularLocation>
        <location evidence="1">Membrane</location>
        <topology evidence="1">Multi-pass membrane protein</topology>
    </subcellularLocation>
</comment>
<dbReference type="InterPro" id="IPR036259">
    <property type="entry name" value="MFS_trans_sf"/>
</dbReference>
<organism evidence="9 10">
    <name type="scientific">Plectus sambesii</name>
    <dbReference type="NCBI Taxonomy" id="2011161"/>
    <lineage>
        <taxon>Eukaryota</taxon>
        <taxon>Metazoa</taxon>
        <taxon>Ecdysozoa</taxon>
        <taxon>Nematoda</taxon>
        <taxon>Chromadorea</taxon>
        <taxon>Plectida</taxon>
        <taxon>Plectina</taxon>
        <taxon>Plectoidea</taxon>
        <taxon>Plectidae</taxon>
        <taxon>Plectus</taxon>
    </lineage>
</organism>
<dbReference type="Pfam" id="PF07690">
    <property type="entry name" value="MFS_1"/>
    <property type="match status" value="1"/>
</dbReference>
<feature type="transmembrane region" description="Helical" evidence="7">
    <location>
        <begin position="317"/>
        <end position="339"/>
    </location>
</feature>
<evidence type="ECO:0000313" key="9">
    <source>
        <dbReference type="Proteomes" id="UP000887566"/>
    </source>
</evidence>
<evidence type="ECO:0000259" key="8">
    <source>
        <dbReference type="PROSITE" id="PS50850"/>
    </source>
</evidence>
<dbReference type="Gene3D" id="1.20.1250.20">
    <property type="entry name" value="MFS general substrate transporter like domains"/>
    <property type="match status" value="2"/>
</dbReference>
<dbReference type="GO" id="GO:0015293">
    <property type="term" value="F:symporter activity"/>
    <property type="evidence" value="ECO:0007669"/>
    <property type="project" value="UniProtKB-KW"/>
</dbReference>
<feature type="transmembrane region" description="Helical" evidence="7">
    <location>
        <begin position="254"/>
        <end position="273"/>
    </location>
</feature>
<reference evidence="10" key="1">
    <citation type="submission" date="2022-11" db="UniProtKB">
        <authorList>
            <consortium name="WormBaseParasite"/>
        </authorList>
    </citation>
    <scope>IDENTIFICATION</scope>
</reference>
<evidence type="ECO:0000256" key="4">
    <source>
        <dbReference type="ARBA" id="ARBA00022847"/>
    </source>
</evidence>
<dbReference type="AlphaFoldDB" id="A0A914VAI7"/>
<dbReference type="InterPro" id="IPR020846">
    <property type="entry name" value="MFS_dom"/>
</dbReference>
<evidence type="ECO:0000256" key="2">
    <source>
        <dbReference type="ARBA" id="ARBA00022448"/>
    </source>
</evidence>
<keyword evidence="5 7" id="KW-1133">Transmembrane helix</keyword>
<keyword evidence="9" id="KW-1185">Reference proteome</keyword>
<feature type="transmembrane region" description="Helical" evidence="7">
    <location>
        <begin position="188"/>
        <end position="210"/>
    </location>
</feature>
<evidence type="ECO:0000256" key="1">
    <source>
        <dbReference type="ARBA" id="ARBA00004141"/>
    </source>
</evidence>